<dbReference type="RefSeq" id="WP_184520994.1">
    <property type="nucleotide sequence ID" value="NZ_JACIJD010000023.1"/>
</dbReference>
<evidence type="ECO:0000313" key="3">
    <source>
        <dbReference type="Proteomes" id="UP000580654"/>
    </source>
</evidence>
<organism evidence="2 3">
    <name type="scientific">Muricoccus pecuniae</name>
    <dbReference type="NCBI Taxonomy" id="693023"/>
    <lineage>
        <taxon>Bacteria</taxon>
        <taxon>Pseudomonadati</taxon>
        <taxon>Pseudomonadota</taxon>
        <taxon>Alphaproteobacteria</taxon>
        <taxon>Acetobacterales</taxon>
        <taxon>Roseomonadaceae</taxon>
        <taxon>Muricoccus</taxon>
    </lineage>
</organism>
<feature type="region of interest" description="Disordered" evidence="1">
    <location>
        <begin position="1"/>
        <end position="21"/>
    </location>
</feature>
<sequence>MPDDEPKPPGKGGMIFRPYKTNPKTGEVMWARDYGLRAWPIPVDGDKPNPEGA</sequence>
<gene>
    <name evidence="2" type="ORF">FHS87_003872</name>
</gene>
<accession>A0A840Y4Z2</accession>
<name>A0A840Y4Z2_9PROT</name>
<protein>
    <submittedName>
        <fullName evidence="2">Uncharacterized protein</fullName>
    </submittedName>
</protein>
<evidence type="ECO:0000256" key="1">
    <source>
        <dbReference type="SAM" id="MobiDB-lite"/>
    </source>
</evidence>
<dbReference type="Proteomes" id="UP000580654">
    <property type="component" value="Unassembled WGS sequence"/>
</dbReference>
<evidence type="ECO:0000313" key="2">
    <source>
        <dbReference type="EMBL" id="MBB5695805.1"/>
    </source>
</evidence>
<dbReference type="EMBL" id="JACIJD010000023">
    <property type="protein sequence ID" value="MBB5695805.1"/>
    <property type="molecule type" value="Genomic_DNA"/>
</dbReference>
<keyword evidence="3" id="KW-1185">Reference proteome</keyword>
<comment type="caution">
    <text evidence="2">The sequence shown here is derived from an EMBL/GenBank/DDBJ whole genome shotgun (WGS) entry which is preliminary data.</text>
</comment>
<reference evidence="2 3" key="1">
    <citation type="submission" date="2020-08" db="EMBL/GenBank/DDBJ databases">
        <title>Genomic Encyclopedia of Type Strains, Phase IV (KMG-IV): sequencing the most valuable type-strain genomes for metagenomic binning, comparative biology and taxonomic classification.</title>
        <authorList>
            <person name="Goeker M."/>
        </authorList>
    </citation>
    <scope>NUCLEOTIDE SEQUENCE [LARGE SCALE GENOMIC DNA]</scope>
    <source>
        <strain evidence="2 3">DSM 25622</strain>
    </source>
</reference>
<dbReference type="AlphaFoldDB" id="A0A840Y4Z2"/>
<proteinExistence type="predicted"/>